<sequence length="575" mass="64947">MHARTQPLDAAINGKLQQVSLTLSQIFVQYADRLRDEDDEWLRSLEENVAKSTSLRTHIIAILDSFEQRLERLDQTVVRLHQRTAKLQTKQINVAKALKTIDAMQQFYGRAAELESSIREGNVTLDREHFLQRMEQMAEAIAFFASQPTYRDQLESMKLTFESGCCALEKEFRNVVQADSIVADAALLIESLDQEFEVIPARLQEITTVRDAKRMLEIGHWLLSRNPNGAVVQIYASVRAENMLRTLTNIYQHDNASRAKLSISTPPPHRPSTISLKQALRKATGRSSERFASAPDWRASHETVYGILLAFGALPALIQIETEVMGKTISDVSAEARVQREMFARPLQSVVERATRLLSTLECPLVPLLPLLRHTYAHYNQLTSLCNNASGDIPYEGFVKKLQSKCCSLLDDSLERLTNDANKFIPDDGNVHQVTSNYRQTVTQLLTACSPGSNPSYLLPRLFARTLSALGLNLKNKADYYNDETLAAVFLLNNNNYIHNTLHNDGMFAVVCEHNSEVRSFYKSEINQLINNYLRSWDRVLSTISLNAAAFDDKQALKSALQVPLFLTSILFLSR</sequence>
<dbReference type="InterPro" id="IPR046364">
    <property type="entry name" value="Exo70_C"/>
</dbReference>
<dbReference type="Gene3D" id="1.20.1280.170">
    <property type="entry name" value="Exocyst complex component Exo70"/>
    <property type="match status" value="1"/>
</dbReference>
<dbReference type="PANTHER" id="PTHR12542:SF41">
    <property type="entry name" value="EXOCYST COMPLEX COMPONENT 7"/>
    <property type="match status" value="1"/>
</dbReference>
<dbReference type="GO" id="GO:0006887">
    <property type="term" value="P:exocytosis"/>
    <property type="evidence" value="ECO:0007669"/>
    <property type="project" value="UniProtKB-KW"/>
</dbReference>
<evidence type="ECO:0000313" key="9">
    <source>
        <dbReference type="Proteomes" id="UP000050794"/>
    </source>
</evidence>
<feature type="domain" description="Exocyst complex subunit Exo70 C-terminal" evidence="7">
    <location>
        <begin position="365"/>
        <end position="545"/>
    </location>
</feature>
<evidence type="ECO:0000256" key="5">
    <source>
        <dbReference type="RuleBase" id="RU365026"/>
    </source>
</evidence>
<accession>A0A183UHW2</accession>
<evidence type="ECO:0000256" key="1">
    <source>
        <dbReference type="ARBA" id="ARBA00006756"/>
    </source>
</evidence>
<protein>
    <recommendedName>
        <fullName evidence="4 5">Exocyst complex component 7</fullName>
    </recommendedName>
    <alternativeName>
        <fullName evidence="5">Exocyst complex component Exo70</fullName>
    </alternativeName>
</protein>
<keyword evidence="2 5" id="KW-0813">Transport</keyword>
<dbReference type="InterPro" id="IPR004140">
    <property type="entry name" value="Exo70"/>
</dbReference>
<dbReference type="PANTHER" id="PTHR12542">
    <property type="entry name" value="EXOCYST COMPLEX PROTEIN EXO70"/>
    <property type="match status" value="1"/>
</dbReference>
<comment type="function">
    <text evidence="5">Component of the exocyst complex involved in the docking of exocytic vesicles with fusion sites on the plasma membrane.</text>
</comment>
<evidence type="ECO:0000256" key="3">
    <source>
        <dbReference type="ARBA" id="ARBA00022483"/>
    </source>
</evidence>
<dbReference type="GO" id="GO:0000145">
    <property type="term" value="C:exocyst"/>
    <property type="evidence" value="ECO:0007669"/>
    <property type="project" value="InterPro"/>
</dbReference>
<reference evidence="8 9" key="2">
    <citation type="submission" date="2018-11" db="EMBL/GenBank/DDBJ databases">
        <authorList>
            <consortium name="Pathogen Informatics"/>
        </authorList>
    </citation>
    <scope>NUCLEOTIDE SEQUENCE [LARGE SCALE GENOMIC DNA]</scope>
</reference>
<feature type="coiled-coil region" evidence="6">
    <location>
        <begin position="63"/>
        <end position="90"/>
    </location>
</feature>
<dbReference type="WBParaSite" id="TCNE_0000808201-mRNA-1">
    <property type="protein sequence ID" value="TCNE_0000808201-mRNA-1"/>
    <property type="gene ID" value="TCNE_0000808201"/>
</dbReference>
<keyword evidence="5" id="KW-0653">Protein transport</keyword>
<name>A0A183UHW2_TOXCA</name>
<evidence type="ECO:0000313" key="10">
    <source>
        <dbReference type="WBParaSite" id="TCNE_0000808201-mRNA-1"/>
    </source>
</evidence>
<dbReference type="SUPFAM" id="SSF74788">
    <property type="entry name" value="Cullin repeat-like"/>
    <property type="match status" value="1"/>
</dbReference>
<keyword evidence="9" id="KW-1185">Reference proteome</keyword>
<dbReference type="Proteomes" id="UP000050794">
    <property type="component" value="Unassembled WGS sequence"/>
</dbReference>
<dbReference type="GO" id="GO:0005546">
    <property type="term" value="F:phosphatidylinositol-4,5-bisphosphate binding"/>
    <property type="evidence" value="ECO:0007669"/>
    <property type="project" value="InterPro"/>
</dbReference>
<evidence type="ECO:0000259" key="7">
    <source>
        <dbReference type="Pfam" id="PF03081"/>
    </source>
</evidence>
<keyword evidence="3 5" id="KW-0268">Exocytosis</keyword>
<dbReference type="GO" id="GO:0015031">
    <property type="term" value="P:protein transport"/>
    <property type="evidence" value="ECO:0007669"/>
    <property type="project" value="UniProtKB-KW"/>
</dbReference>
<dbReference type="AlphaFoldDB" id="A0A183UHW2"/>
<comment type="similarity">
    <text evidence="1 5">Belongs to the EXO70 family.</text>
</comment>
<evidence type="ECO:0000256" key="6">
    <source>
        <dbReference type="SAM" id="Coils"/>
    </source>
</evidence>
<evidence type="ECO:0000256" key="4">
    <source>
        <dbReference type="ARBA" id="ARBA00026169"/>
    </source>
</evidence>
<proteinExistence type="inferred from homology"/>
<gene>
    <name evidence="8" type="ORF">TCNE_LOCUS8082</name>
</gene>
<reference evidence="10" key="1">
    <citation type="submission" date="2016-06" db="UniProtKB">
        <authorList>
            <consortium name="WormBaseParasite"/>
        </authorList>
    </citation>
    <scope>IDENTIFICATION</scope>
</reference>
<dbReference type="InterPro" id="IPR016159">
    <property type="entry name" value="Cullin_repeat-like_dom_sf"/>
</dbReference>
<keyword evidence="6" id="KW-0175">Coiled coil</keyword>
<evidence type="ECO:0000313" key="8">
    <source>
        <dbReference type="EMBL" id="VDM39403.1"/>
    </source>
</evidence>
<organism evidence="9 10">
    <name type="scientific">Toxocara canis</name>
    <name type="common">Canine roundworm</name>
    <dbReference type="NCBI Taxonomy" id="6265"/>
    <lineage>
        <taxon>Eukaryota</taxon>
        <taxon>Metazoa</taxon>
        <taxon>Ecdysozoa</taxon>
        <taxon>Nematoda</taxon>
        <taxon>Chromadorea</taxon>
        <taxon>Rhabditida</taxon>
        <taxon>Spirurina</taxon>
        <taxon>Ascaridomorpha</taxon>
        <taxon>Ascaridoidea</taxon>
        <taxon>Toxocaridae</taxon>
        <taxon>Toxocara</taxon>
    </lineage>
</organism>
<evidence type="ECO:0000256" key="2">
    <source>
        <dbReference type="ARBA" id="ARBA00022448"/>
    </source>
</evidence>
<dbReference type="EMBL" id="UYWY01019819">
    <property type="protein sequence ID" value="VDM39403.1"/>
    <property type="molecule type" value="Genomic_DNA"/>
</dbReference>
<dbReference type="Pfam" id="PF03081">
    <property type="entry name" value="Exo70_C"/>
    <property type="match status" value="1"/>
</dbReference>